<feature type="transmembrane region" description="Helical" evidence="1">
    <location>
        <begin position="118"/>
        <end position="139"/>
    </location>
</feature>
<evidence type="ECO:0000313" key="2">
    <source>
        <dbReference type="EnsemblMetazoa" id="GPPI034668-PA"/>
    </source>
</evidence>
<reference evidence="2" key="2">
    <citation type="submission" date="2020-05" db="UniProtKB">
        <authorList>
            <consortium name="EnsemblMetazoa"/>
        </authorList>
    </citation>
    <scope>IDENTIFICATION</scope>
    <source>
        <strain evidence="2">IAEA</strain>
    </source>
</reference>
<name>A0A1B0BMC8_9MUSC</name>
<dbReference type="Proteomes" id="UP000092460">
    <property type="component" value="Unassembled WGS sequence"/>
</dbReference>
<organism evidence="2 3">
    <name type="scientific">Glossina palpalis gambiensis</name>
    <dbReference type="NCBI Taxonomy" id="67801"/>
    <lineage>
        <taxon>Eukaryota</taxon>
        <taxon>Metazoa</taxon>
        <taxon>Ecdysozoa</taxon>
        <taxon>Arthropoda</taxon>
        <taxon>Hexapoda</taxon>
        <taxon>Insecta</taxon>
        <taxon>Pterygota</taxon>
        <taxon>Neoptera</taxon>
        <taxon>Endopterygota</taxon>
        <taxon>Diptera</taxon>
        <taxon>Brachycera</taxon>
        <taxon>Muscomorpha</taxon>
        <taxon>Hippoboscoidea</taxon>
        <taxon>Glossinidae</taxon>
        <taxon>Glossina</taxon>
    </lineage>
</organism>
<dbReference type="EMBL" id="JXJN01016809">
    <property type="status" value="NOT_ANNOTATED_CDS"/>
    <property type="molecule type" value="Genomic_DNA"/>
</dbReference>
<proteinExistence type="predicted"/>
<dbReference type="AlphaFoldDB" id="A0A1B0BMC8"/>
<protein>
    <submittedName>
        <fullName evidence="2">Uncharacterized protein</fullName>
    </submittedName>
</protein>
<keyword evidence="1" id="KW-0472">Membrane</keyword>
<accession>A0A1B0BMC8</accession>
<dbReference type="EnsemblMetazoa" id="GPPI034668-RA">
    <property type="protein sequence ID" value="GPPI034668-PA"/>
    <property type="gene ID" value="GPPI034668"/>
</dbReference>
<dbReference type="EMBL" id="JXJN01016812">
    <property type="status" value="NOT_ANNOTATED_CDS"/>
    <property type="molecule type" value="Genomic_DNA"/>
</dbReference>
<evidence type="ECO:0000256" key="1">
    <source>
        <dbReference type="SAM" id="Phobius"/>
    </source>
</evidence>
<dbReference type="EMBL" id="JXJN01016811">
    <property type="status" value="NOT_ANNOTATED_CDS"/>
    <property type="molecule type" value="Genomic_DNA"/>
</dbReference>
<sequence>MFTSKSEYASSLVFYDIFFPLIHQDWKLTISPGYKEKVVKALHLKLGGGYQYTYDLFVVCLLGHDKRETYRCQPVPRFIEIDLAHVDSGIKKKVVFMNCANTLEFRTSSTLVPDTREYICLLVGWVVVGRSVGVLIFVLS</sequence>
<dbReference type="EMBL" id="JXJN01016810">
    <property type="status" value="NOT_ANNOTATED_CDS"/>
    <property type="molecule type" value="Genomic_DNA"/>
</dbReference>
<dbReference type="VEuPathDB" id="VectorBase:GPPI034668"/>
<keyword evidence="1" id="KW-1133">Transmembrane helix</keyword>
<reference evidence="3" key="1">
    <citation type="submission" date="2015-01" db="EMBL/GenBank/DDBJ databases">
        <authorList>
            <person name="Aksoy S."/>
            <person name="Warren W."/>
            <person name="Wilson R.K."/>
        </authorList>
    </citation>
    <scope>NUCLEOTIDE SEQUENCE [LARGE SCALE GENOMIC DNA]</scope>
    <source>
        <strain evidence="3">IAEA</strain>
    </source>
</reference>
<keyword evidence="3" id="KW-1185">Reference proteome</keyword>
<keyword evidence="1" id="KW-0812">Transmembrane</keyword>
<evidence type="ECO:0000313" key="3">
    <source>
        <dbReference type="Proteomes" id="UP000092460"/>
    </source>
</evidence>